<dbReference type="Proteomes" id="UP000028666">
    <property type="component" value="Segment"/>
</dbReference>
<protein>
    <submittedName>
        <fullName evidence="1">Uncharacterized protein</fullName>
    </submittedName>
</protein>
<sequence>MALLCIMVTVVHVIKPLKDKDMHGVNVSSVLGSGAIDFATDPLRIGVCKGSPMGRLIHRSNSRKTVVRRIQSSPAHAYGYTIMG</sequence>
<name>A0A076GAH3_9CAUD</name>
<dbReference type="KEGG" id="vg:22112306"/>
<reference evidence="1 2" key="1">
    <citation type="submission" date="2014-05" db="EMBL/GenBank/DDBJ databases">
        <title>Complete genome sequence of Aeromonas bacteriophage pAh6-C.</title>
        <authorList>
            <person name="Jun J.W."/>
            <person name="Park S.C."/>
        </authorList>
    </citation>
    <scope>NUCLEOTIDE SEQUENCE [LARGE SCALE GENOMIC DNA]</scope>
</reference>
<dbReference type="RefSeq" id="YP_009103384.1">
    <property type="nucleotide sequence ID" value="NC_025459.1"/>
</dbReference>
<organism evidence="1 2">
    <name type="scientific">Aeromonas phage pAh6-C</name>
    <dbReference type="NCBI Taxonomy" id="1505227"/>
    <lineage>
        <taxon>Viruses</taxon>
        <taxon>Duplodnaviria</taxon>
        <taxon>Heunggongvirae</taxon>
        <taxon>Uroviricota</taxon>
        <taxon>Caudoviricetes</taxon>
        <taxon>Chaseviridae</taxon>
        <taxon>Nefertitivirinae</taxon>
        <taxon>Pahsextavirus</taxon>
        <taxon>Pahsextavirus pAh6C</taxon>
    </lineage>
</organism>
<keyword evidence="2" id="KW-1185">Reference proteome</keyword>
<dbReference type="EMBL" id="KJ858521">
    <property type="protein sequence ID" value="AII26804.1"/>
    <property type="molecule type" value="Genomic_DNA"/>
</dbReference>
<evidence type="ECO:0000313" key="1">
    <source>
        <dbReference type="EMBL" id="AII26804.1"/>
    </source>
</evidence>
<gene>
    <name evidence="1" type="ORF">AH6C_050</name>
</gene>
<accession>A0A076GAH3</accession>
<dbReference type="GeneID" id="22112306"/>
<evidence type="ECO:0000313" key="2">
    <source>
        <dbReference type="Proteomes" id="UP000028666"/>
    </source>
</evidence>
<proteinExistence type="predicted"/>